<gene>
    <name evidence="2" type="ORF">SacglDRAFT_00570</name>
</gene>
<dbReference type="HOGENOM" id="CLU_1299009_0_0_11"/>
<dbReference type="EMBL" id="CM001484">
    <property type="protein sequence ID" value="EIE97521.1"/>
    <property type="molecule type" value="Genomic_DNA"/>
</dbReference>
<dbReference type="STRING" id="928724.SacglDRAFT_00570"/>
<evidence type="ECO:0000313" key="3">
    <source>
        <dbReference type="Proteomes" id="UP000005087"/>
    </source>
</evidence>
<proteinExistence type="predicted"/>
<reference evidence="2 3" key="1">
    <citation type="submission" date="2011-09" db="EMBL/GenBank/DDBJ databases">
        <authorList>
            <consortium name="US DOE Joint Genome Institute (JGI-PGF)"/>
            <person name="Lucas S."/>
            <person name="Han J."/>
            <person name="Lapidus A."/>
            <person name="Cheng J.-F."/>
            <person name="Goodwin L."/>
            <person name="Pitluck S."/>
            <person name="Peters L."/>
            <person name="Land M.L."/>
            <person name="Hauser L."/>
            <person name="Brambilla E."/>
            <person name="Klenk H.-P."/>
            <person name="Woyke T.J."/>
        </authorList>
    </citation>
    <scope>NUCLEOTIDE SEQUENCE [LARGE SCALE GENOMIC DNA]</scope>
    <source>
        <strain evidence="2 3">K62</strain>
    </source>
</reference>
<sequence length="212" mass="23619">MKITDKTGRRWTVARRWSPWRRVVQPINIPFRGYLRYGVTVPVPRGPSRWERRGRKTVSSESFLGAVAEFAGEIARGLAGLVWLVAVVVGWLVLLPCAVVEFCAQVVAGVVLWLLRLTRCVRSRVDVVSHYPRGGAISSLTVLTVSGFGEAGRLARAVAEEREAARTPFDPHRPEFAALREKFGARVERHESGPVVAVPERGALRYVRPRAE</sequence>
<organism evidence="2 3">
    <name type="scientific">Saccharomonospora glauca K62</name>
    <dbReference type="NCBI Taxonomy" id="928724"/>
    <lineage>
        <taxon>Bacteria</taxon>
        <taxon>Bacillati</taxon>
        <taxon>Actinomycetota</taxon>
        <taxon>Actinomycetes</taxon>
        <taxon>Pseudonocardiales</taxon>
        <taxon>Pseudonocardiaceae</taxon>
        <taxon>Saccharomonospora</taxon>
    </lineage>
</organism>
<reference evidence="3" key="2">
    <citation type="submission" date="2012-01" db="EMBL/GenBank/DDBJ databases">
        <title>Noncontiguous Finished sequence of chromosome of Saccharomonospora glauca K62.</title>
        <authorList>
            <consortium name="US DOE Joint Genome Institute"/>
            <person name="Lucas S."/>
            <person name="Han J."/>
            <person name="Lapidus A."/>
            <person name="Cheng J.-F."/>
            <person name="Goodwin L."/>
            <person name="Pitluck S."/>
            <person name="Peters L."/>
            <person name="Mikhailova N."/>
            <person name="Held B."/>
            <person name="Detter J.C."/>
            <person name="Han C."/>
            <person name="Tapia R."/>
            <person name="Land M."/>
            <person name="Hauser L."/>
            <person name="Kyrpides N."/>
            <person name="Ivanova N."/>
            <person name="Pagani I."/>
            <person name="Brambilla E.-M."/>
            <person name="Klenk H.-P."/>
            <person name="Woyke T."/>
        </authorList>
    </citation>
    <scope>NUCLEOTIDE SEQUENCE [LARGE SCALE GENOMIC DNA]</scope>
    <source>
        <strain evidence="3">K62</strain>
    </source>
</reference>
<evidence type="ECO:0000313" key="2">
    <source>
        <dbReference type="EMBL" id="EIE97521.1"/>
    </source>
</evidence>
<protein>
    <submittedName>
        <fullName evidence="2">Uncharacterized protein</fullName>
    </submittedName>
</protein>
<keyword evidence="1" id="KW-1133">Transmembrane helix</keyword>
<dbReference type="OrthoDB" id="3627103at2"/>
<keyword evidence="3" id="KW-1185">Reference proteome</keyword>
<accession>I1CXU7</accession>
<dbReference type="AlphaFoldDB" id="I1CXU7"/>
<feature type="transmembrane region" description="Helical" evidence="1">
    <location>
        <begin position="91"/>
        <end position="115"/>
    </location>
</feature>
<name>I1CXU7_9PSEU</name>
<keyword evidence="1" id="KW-0812">Transmembrane</keyword>
<dbReference type="RefSeq" id="WP_005461548.1">
    <property type="nucleotide sequence ID" value="NZ_CM001484.1"/>
</dbReference>
<evidence type="ECO:0000256" key="1">
    <source>
        <dbReference type="SAM" id="Phobius"/>
    </source>
</evidence>
<dbReference type="Proteomes" id="UP000005087">
    <property type="component" value="Chromosome"/>
</dbReference>
<keyword evidence="1" id="KW-0472">Membrane</keyword>